<proteinExistence type="predicted"/>
<name>A0ABP0SHC8_9DINO</name>
<feature type="region of interest" description="Disordered" evidence="1">
    <location>
        <begin position="123"/>
        <end position="158"/>
    </location>
</feature>
<evidence type="ECO:0000313" key="2">
    <source>
        <dbReference type="EMBL" id="CAK9111771.1"/>
    </source>
</evidence>
<dbReference type="EMBL" id="CAXAMN010027595">
    <property type="protein sequence ID" value="CAK9111771.1"/>
    <property type="molecule type" value="Genomic_DNA"/>
</dbReference>
<evidence type="ECO:0000256" key="1">
    <source>
        <dbReference type="SAM" id="MobiDB-lite"/>
    </source>
</evidence>
<gene>
    <name evidence="2" type="ORF">CCMP2556_LOCUS51858</name>
</gene>
<reference evidence="2 3" key="1">
    <citation type="submission" date="2024-02" db="EMBL/GenBank/DDBJ databases">
        <authorList>
            <person name="Chen Y."/>
            <person name="Shah S."/>
            <person name="Dougan E. K."/>
            <person name="Thang M."/>
            <person name="Chan C."/>
        </authorList>
    </citation>
    <scope>NUCLEOTIDE SEQUENCE [LARGE SCALE GENOMIC DNA]</scope>
</reference>
<accession>A0ABP0SHC8</accession>
<comment type="caution">
    <text evidence="2">The sequence shown here is derived from an EMBL/GenBank/DDBJ whole genome shotgun (WGS) entry which is preliminary data.</text>
</comment>
<evidence type="ECO:0000313" key="3">
    <source>
        <dbReference type="Proteomes" id="UP001642484"/>
    </source>
</evidence>
<feature type="compositionally biased region" description="Polar residues" evidence="1">
    <location>
        <begin position="123"/>
        <end position="138"/>
    </location>
</feature>
<protein>
    <submittedName>
        <fullName evidence="2">Uncharacterized protein</fullName>
    </submittedName>
</protein>
<sequence length="158" mass="18100">MFMTCCRSLRKLELLDEEMSFLSDDDSEDFEISRPRERQISIEYDPDNDDYQMQVKPELPEALALTETQLIKKQITQLQSRMDQGGDALIMNHYHKVKKELQLQLERHKVKTIDEQVSWSRLSTCGSGTDFSSPSPTESGKESDPVALKSLPNTCPSD</sequence>
<dbReference type="Proteomes" id="UP001642484">
    <property type="component" value="Unassembled WGS sequence"/>
</dbReference>
<keyword evidence="3" id="KW-1185">Reference proteome</keyword>
<organism evidence="2 3">
    <name type="scientific">Durusdinium trenchii</name>
    <dbReference type="NCBI Taxonomy" id="1381693"/>
    <lineage>
        <taxon>Eukaryota</taxon>
        <taxon>Sar</taxon>
        <taxon>Alveolata</taxon>
        <taxon>Dinophyceae</taxon>
        <taxon>Suessiales</taxon>
        <taxon>Symbiodiniaceae</taxon>
        <taxon>Durusdinium</taxon>
    </lineage>
</organism>